<comment type="caution">
    <text evidence="2">The sequence shown here is derived from an EMBL/GenBank/DDBJ whole genome shotgun (WGS) entry which is preliminary data.</text>
</comment>
<name>A0A512DSQ3_9PROT</name>
<accession>A0A512DSQ3</accession>
<proteinExistence type="predicted"/>
<dbReference type="EMBL" id="BJYZ01000017">
    <property type="protein sequence ID" value="GEO39511.1"/>
    <property type="molecule type" value="Genomic_DNA"/>
</dbReference>
<evidence type="ECO:0000256" key="1">
    <source>
        <dbReference type="SAM" id="MobiDB-lite"/>
    </source>
</evidence>
<keyword evidence="3" id="KW-1185">Reference proteome</keyword>
<dbReference type="OrthoDB" id="7357352at2"/>
<dbReference type="RefSeq" id="WP_052830943.1">
    <property type="nucleotide sequence ID" value="NZ_BJYZ01000017.1"/>
</dbReference>
<dbReference type="Proteomes" id="UP000321523">
    <property type="component" value="Unassembled WGS sequence"/>
</dbReference>
<reference evidence="2 3" key="1">
    <citation type="submission" date="2019-07" db="EMBL/GenBank/DDBJ databases">
        <title>Whole genome shotgun sequence of Skermanella aerolata NBRC 106429.</title>
        <authorList>
            <person name="Hosoyama A."/>
            <person name="Uohara A."/>
            <person name="Ohji S."/>
            <person name="Ichikawa N."/>
        </authorList>
    </citation>
    <scope>NUCLEOTIDE SEQUENCE [LARGE SCALE GENOMIC DNA]</scope>
    <source>
        <strain evidence="2 3">NBRC 106429</strain>
    </source>
</reference>
<protein>
    <submittedName>
        <fullName evidence="2">Uncharacterized protein</fullName>
    </submittedName>
</protein>
<evidence type="ECO:0000313" key="2">
    <source>
        <dbReference type="EMBL" id="GEO39511.1"/>
    </source>
</evidence>
<evidence type="ECO:0000313" key="3">
    <source>
        <dbReference type="Proteomes" id="UP000321523"/>
    </source>
</evidence>
<sequence length="119" mass="12885">MPSLRLDDDQTIQAIGILADVLDRFSGVTSLECTLVSKALRQVQQTRSQIGMDFASRAFATLEPEIRRQIADDATDAAMEATGELKLPKLRAPRPVNPAPTGLLGAINNRGASRNRKPS</sequence>
<organism evidence="2 3">
    <name type="scientific">Skermanella aerolata</name>
    <dbReference type="NCBI Taxonomy" id="393310"/>
    <lineage>
        <taxon>Bacteria</taxon>
        <taxon>Pseudomonadati</taxon>
        <taxon>Pseudomonadota</taxon>
        <taxon>Alphaproteobacteria</taxon>
        <taxon>Rhodospirillales</taxon>
        <taxon>Azospirillaceae</taxon>
        <taxon>Skermanella</taxon>
    </lineage>
</organism>
<feature type="region of interest" description="Disordered" evidence="1">
    <location>
        <begin position="88"/>
        <end position="119"/>
    </location>
</feature>
<dbReference type="AlphaFoldDB" id="A0A512DSQ3"/>
<gene>
    <name evidence="2" type="ORF">SAE02_36590</name>
</gene>